<dbReference type="AlphaFoldDB" id="A0A4R2K512"/>
<name>A0A4R2K512_9PSEU</name>
<keyword evidence="2" id="KW-1185">Reference proteome</keyword>
<proteinExistence type="predicted"/>
<comment type="caution">
    <text evidence="1">The sequence shown here is derived from an EMBL/GenBank/DDBJ whole genome shotgun (WGS) entry which is preliminary data.</text>
</comment>
<sequence>MGRHNKPPTRAELQAMVANEFANAASDPAVRAELLGNAVQNARELRESLRDESGA</sequence>
<accession>A0A4R2K512</accession>
<organism evidence="1 2">
    <name type="scientific">Actinocrispum wychmicini</name>
    <dbReference type="NCBI Taxonomy" id="1213861"/>
    <lineage>
        <taxon>Bacteria</taxon>
        <taxon>Bacillati</taxon>
        <taxon>Actinomycetota</taxon>
        <taxon>Actinomycetes</taxon>
        <taxon>Pseudonocardiales</taxon>
        <taxon>Pseudonocardiaceae</taxon>
        <taxon>Actinocrispum</taxon>
    </lineage>
</organism>
<dbReference type="RefSeq" id="WP_165960190.1">
    <property type="nucleotide sequence ID" value="NZ_SLWS01000001.1"/>
</dbReference>
<reference evidence="1 2" key="1">
    <citation type="submission" date="2019-03" db="EMBL/GenBank/DDBJ databases">
        <title>Genomic Encyclopedia of Type Strains, Phase IV (KMG-IV): sequencing the most valuable type-strain genomes for metagenomic binning, comparative biology and taxonomic classification.</title>
        <authorList>
            <person name="Goeker M."/>
        </authorList>
    </citation>
    <scope>NUCLEOTIDE SEQUENCE [LARGE SCALE GENOMIC DNA]</scope>
    <source>
        <strain evidence="1 2">DSM 45934</strain>
    </source>
</reference>
<gene>
    <name evidence="1" type="ORF">EV192_101700</name>
</gene>
<dbReference type="Proteomes" id="UP000295680">
    <property type="component" value="Unassembled WGS sequence"/>
</dbReference>
<evidence type="ECO:0000313" key="1">
    <source>
        <dbReference type="EMBL" id="TCO64916.1"/>
    </source>
</evidence>
<dbReference type="EMBL" id="SLWS01000001">
    <property type="protein sequence ID" value="TCO64916.1"/>
    <property type="molecule type" value="Genomic_DNA"/>
</dbReference>
<evidence type="ECO:0000313" key="2">
    <source>
        <dbReference type="Proteomes" id="UP000295680"/>
    </source>
</evidence>
<protein>
    <submittedName>
        <fullName evidence="1">Uncharacterized protein</fullName>
    </submittedName>
</protein>